<proteinExistence type="predicted"/>
<dbReference type="AlphaFoldDB" id="A0A645CXR6"/>
<comment type="caution">
    <text evidence="1">The sequence shown here is derived from an EMBL/GenBank/DDBJ whole genome shotgun (WGS) entry which is preliminary data.</text>
</comment>
<gene>
    <name evidence="1" type="ORF">SDC9_128684</name>
</gene>
<sequence length="116" mass="13199">MIFRLLFCCMGLFLFQYQAIADQIDKQICLRGQIQRDDHACDQGFHLLLQKALQGSRPVNWVEALVDDVVLGLPAYLDGKLFVLQALLQVGNQQVDDRGDLAFRKGFVEDDFIEPV</sequence>
<evidence type="ECO:0000313" key="1">
    <source>
        <dbReference type="EMBL" id="MPM81628.1"/>
    </source>
</evidence>
<protein>
    <submittedName>
        <fullName evidence="1">Uncharacterized protein</fullName>
    </submittedName>
</protein>
<accession>A0A645CXR6</accession>
<reference evidence="1" key="1">
    <citation type="submission" date="2019-08" db="EMBL/GenBank/DDBJ databases">
        <authorList>
            <person name="Kucharzyk K."/>
            <person name="Murdoch R.W."/>
            <person name="Higgins S."/>
            <person name="Loffler F."/>
        </authorList>
    </citation>
    <scope>NUCLEOTIDE SEQUENCE</scope>
</reference>
<name>A0A645CXR6_9ZZZZ</name>
<organism evidence="1">
    <name type="scientific">bioreactor metagenome</name>
    <dbReference type="NCBI Taxonomy" id="1076179"/>
    <lineage>
        <taxon>unclassified sequences</taxon>
        <taxon>metagenomes</taxon>
        <taxon>ecological metagenomes</taxon>
    </lineage>
</organism>
<dbReference type="EMBL" id="VSSQ01030929">
    <property type="protein sequence ID" value="MPM81628.1"/>
    <property type="molecule type" value="Genomic_DNA"/>
</dbReference>